<evidence type="ECO:0000256" key="3">
    <source>
        <dbReference type="ARBA" id="ARBA00022989"/>
    </source>
</evidence>
<dbReference type="GO" id="GO:0016746">
    <property type="term" value="F:acyltransferase activity"/>
    <property type="evidence" value="ECO:0007669"/>
    <property type="project" value="UniProtKB-KW"/>
</dbReference>
<evidence type="ECO:0000313" key="9">
    <source>
        <dbReference type="Proteomes" id="UP000692954"/>
    </source>
</evidence>
<accession>A0A8S1QHW6</accession>
<dbReference type="PANTHER" id="PTHR23063:SF61">
    <property type="entry name" value="CHROMOSOME UNDETERMINED SCAFFOLD_7, WHOLE GENOME SHOTGUN SEQUENCE"/>
    <property type="match status" value="1"/>
</dbReference>
<dbReference type="PANTHER" id="PTHR23063">
    <property type="entry name" value="PHOSPHOLIPID ACYLTRANSFERASE"/>
    <property type="match status" value="1"/>
</dbReference>
<proteinExistence type="predicted"/>
<dbReference type="AlphaFoldDB" id="A0A8S1QHW6"/>
<dbReference type="GO" id="GO:0006629">
    <property type="term" value="P:lipid metabolic process"/>
    <property type="evidence" value="ECO:0007669"/>
    <property type="project" value="UniProtKB-KW"/>
</dbReference>
<keyword evidence="4" id="KW-0443">Lipid metabolism</keyword>
<keyword evidence="5 7" id="KW-0472">Membrane</keyword>
<keyword evidence="2 7" id="KW-0812">Transmembrane</keyword>
<dbReference type="Proteomes" id="UP000692954">
    <property type="component" value="Unassembled WGS sequence"/>
</dbReference>
<evidence type="ECO:0000313" key="8">
    <source>
        <dbReference type="EMBL" id="CAD8114946.1"/>
    </source>
</evidence>
<organism evidence="8 9">
    <name type="scientific">Paramecium sonneborni</name>
    <dbReference type="NCBI Taxonomy" id="65129"/>
    <lineage>
        <taxon>Eukaryota</taxon>
        <taxon>Sar</taxon>
        <taxon>Alveolata</taxon>
        <taxon>Ciliophora</taxon>
        <taxon>Intramacronucleata</taxon>
        <taxon>Oligohymenophorea</taxon>
        <taxon>Peniculida</taxon>
        <taxon>Parameciidae</taxon>
        <taxon>Paramecium</taxon>
    </lineage>
</organism>
<keyword evidence="3 7" id="KW-1133">Transmembrane helix</keyword>
<evidence type="ECO:0000256" key="1">
    <source>
        <dbReference type="ARBA" id="ARBA00022679"/>
    </source>
</evidence>
<evidence type="ECO:0000256" key="5">
    <source>
        <dbReference type="ARBA" id="ARBA00023136"/>
    </source>
</evidence>
<name>A0A8S1QHW6_9CILI</name>
<keyword evidence="1" id="KW-0808">Transferase</keyword>
<keyword evidence="6" id="KW-0012">Acyltransferase</keyword>
<comment type="caution">
    <text evidence="8">The sequence shown here is derived from an EMBL/GenBank/DDBJ whole genome shotgun (WGS) entry which is preliminary data.</text>
</comment>
<feature type="transmembrane region" description="Helical" evidence="7">
    <location>
        <begin position="21"/>
        <end position="46"/>
    </location>
</feature>
<dbReference type="EMBL" id="CAJJDN010000107">
    <property type="protein sequence ID" value="CAD8114946.1"/>
    <property type="molecule type" value="Genomic_DNA"/>
</dbReference>
<protein>
    <submittedName>
        <fullName evidence="8">Uncharacterized protein</fullName>
    </submittedName>
</protein>
<evidence type="ECO:0000256" key="2">
    <source>
        <dbReference type="ARBA" id="ARBA00022692"/>
    </source>
</evidence>
<sequence>MDPFILNDIPYRNKIKIILEFLLFLLRLPFFLGLIIEIIFFNDLIFRRLQVLELHPKIYKVIRVIKLLHNFFIGRLLLLVLGYYNVQPLFNKTVQKNNLQSYSFFCTRTSPLDIFTQITYFSPSFTHISIRKRLVKYQLISYFQAIIDSFYIEKCCFREFDQGKDICELMEQIHKKRTGPLIIFWEGGVSNGQYLLKIDEILIHEACKVNLYAKLNYHKVKYQYSNPSGIFSILVNRRLNLIGKSCNKMLFNLLTNLNIDLEMHFQQLPYYQLTHEKIKGMYNEFIVVNLKRLQSKKNWLDFKKKFVRIIN</sequence>
<gene>
    <name evidence="8" type="ORF">PSON_ATCC_30995.1.T1070063</name>
</gene>
<evidence type="ECO:0000256" key="7">
    <source>
        <dbReference type="SAM" id="Phobius"/>
    </source>
</evidence>
<reference evidence="8" key="1">
    <citation type="submission" date="2021-01" db="EMBL/GenBank/DDBJ databases">
        <authorList>
            <consortium name="Genoscope - CEA"/>
            <person name="William W."/>
        </authorList>
    </citation>
    <scope>NUCLEOTIDE SEQUENCE</scope>
</reference>
<dbReference type="OrthoDB" id="294701at2759"/>
<keyword evidence="9" id="KW-1185">Reference proteome</keyword>
<evidence type="ECO:0000256" key="6">
    <source>
        <dbReference type="ARBA" id="ARBA00023315"/>
    </source>
</evidence>
<evidence type="ECO:0000256" key="4">
    <source>
        <dbReference type="ARBA" id="ARBA00023098"/>
    </source>
</evidence>